<gene>
    <name evidence="10" type="ORF">IQ13_3502</name>
</gene>
<evidence type="ECO:0000256" key="3">
    <source>
        <dbReference type="ARBA" id="ARBA00019077"/>
    </source>
</evidence>
<evidence type="ECO:0000313" key="11">
    <source>
        <dbReference type="Proteomes" id="UP000316167"/>
    </source>
</evidence>
<sequence>MPVIFFYNIFRLVYQSAVTLAATRNPKAKKWVDGRRNWQQQLQQNWQPKPGDKLVWMHCASLGEFEQGRPVLEKIKNQNPKTKILLTFFSPSGYEIRKKYNGADYVMYLPMDGASNAKNFIDLVQPNLAIFVKYEFWHYYLTELKNRKIETVLISGIFRPSQPFFQWWGGFHRNMLQCFSHLFVQNRASKELLDGIGLSGKTTIAGDTRFDRVIALAEQWKPIEIADAFCGTEPVIVAGSTWAEDETILAEWMKENKQYKLIIAPHEIKAENINRLKSLFPNCISFSELSTHNTQHITHNCLIIDNIGYLSRLYKYATVCYVGGGFNKSGHHNILEAAVYGKPVITGPNFEKFKESVDLKKLGGSFTITNATELKNVILQMDISAASAITENYVKENAGATATIVNWLQEKRLFTSE</sequence>
<feature type="domain" description="3-deoxy-D-manno-octulosonic-acid transferase N-terminal" evidence="9">
    <location>
        <begin position="37"/>
        <end position="211"/>
    </location>
</feature>
<comment type="subcellular location">
    <subcellularLocation>
        <location evidence="8">Cell membrane</location>
    </subcellularLocation>
</comment>
<dbReference type="Gene3D" id="3.40.50.11720">
    <property type="entry name" value="3-Deoxy-D-manno-octulosonic-acid transferase, N-terminal domain"/>
    <property type="match status" value="1"/>
</dbReference>
<evidence type="ECO:0000259" key="9">
    <source>
        <dbReference type="Pfam" id="PF04413"/>
    </source>
</evidence>
<dbReference type="GO" id="GO:0009244">
    <property type="term" value="P:lipopolysaccharide core region biosynthetic process"/>
    <property type="evidence" value="ECO:0007669"/>
    <property type="project" value="UniProtKB-UniRule"/>
</dbReference>
<dbReference type="SUPFAM" id="SSF53756">
    <property type="entry name" value="UDP-Glycosyltransferase/glycogen phosphorylase"/>
    <property type="match status" value="1"/>
</dbReference>
<dbReference type="UniPathway" id="UPA00958"/>
<keyword evidence="11" id="KW-1185">Reference proteome</keyword>
<comment type="function">
    <text evidence="8">Involved in lipopolysaccharide (LPS) biosynthesis. Catalyzes the transfer of 3-deoxy-D-manno-octulosonate (Kdo) residue(s) from CMP-Kdo to lipid IV(A), the tetraacyldisaccharide-1,4'-bisphosphate precursor of lipid A.</text>
</comment>
<evidence type="ECO:0000256" key="7">
    <source>
        <dbReference type="PIRSR" id="PIRSR639901-1"/>
    </source>
</evidence>
<reference evidence="10 11" key="1">
    <citation type="journal article" date="2015" name="Stand. Genomic Sci.">
        <title>Genomic Encyclopedia of Bacterial and Archaeal Type Strains, Phase III: the genomes of soil and plant-associated and newly described type strains.</title>
        <authorList>
            <person name="Whitman W.B."/>
            <person name="Woyke T."/>
            <person name="Klenk H.P."/>
            <person name="Zhou Y."/>
            <person name="Lilburn T.G."/>
            <person name="Beck B.J."/>
            <person name="De Vos P."/>
            <person name="Vandamme P."/>
            <person name="Eisen J.A."/>
            <person name="Garrity G."/>
            <person name="Hugenholtz P."/>
            <person name="Kyrpides N.C."/>
        </authorList>
    </citation>
    <scope>NUCLEOTIDE SEQUENCE [LARGE SCALE GENOMIC DNA]</scope>
    <source>
        <strain evidence="10 11">CGMCC 1.7271</strain>
    </source>
</reference>
<dbReference type="GO" id="GO:0009245">
    <property type="term" value="P:lipid A biosynthetic process"/>
    <property type="evidence" value="ECO:0007669"/>
    <property type="project" value="TreeGrafter"/>
</dbReference>
<dbReference type="PANTHER" id="PTHR42755">
    <property type="entry name" value="3-DEOXY-MANNO-OCTULOSONATE CYTIDYLYLTRANSFERASE"/>
    <property type="match status" value="1"/>
</dbReference>
<evidence type="ECO:0000256" key="2">
    <source>
        <dbReference type="ARBA" id="ARBA00012621"/>
    </source>
</evidence>
<organism evidence="10 11">
    <name type="scientific">Lacibacter cauensis</name>
    <dbReference type="NCBI Taxonomy" id="510947"/>
    <lineage>
        <taxon>Bacteria</taxon>
        <taxon>Pseudomonadati</taxon>
        <taxon>Bacteroidota</taxon>
        <taxon>Chitinophagia</taxon>
        <taxon>Chitinophagales</taxon>
        <taxon>Chitinophagaceae</taxon>
        <taxon>Lacibacter</taxon>
    </lineage>
</organism>
<keyword evidence="4 8" id="KW-0808">Transferase</keyword>
<dbReference type="PANTHER" id="PTHR42755:SF1">
    <property type="entry name" value="3-DEOXY-D-MANNO-OCTULOSONIC ACID TRANSFERASE, MITOCHONDRIAL-RELATED"/>
    <property type="match status" value="1"/>
</dbReference>
<comment type="caution">
    <text evidence="10">The sequence shown here is derived from an EMBL/GenBank/DDBJ whole genome shotgun (WGS) entry which is preliminary data.</text>
</comment>
<proteinExistence type="inferred from homology"/>
<comment type="pathway">
    <text evidence="1 8">Bacterial outer membrane biogenesis; LPS core biosynthesis.</text>
</comment>
<evidence type="ECO:0000256" key="1">
    <source>
        <dbReference type="ARBA" id="ARBA00004713"/>
    </source>
</evidence>
<dbReference type="InterPro" id="IPR007507">
    <property type="entry name" value="Glycos_transf_N"/>
</dbReference>
<keyword evidence="8" id="KW-1003">Cell membrane</keyword>
<dbReference type="Pfam" id="PF04413">
    <property type="entry name" value="Glycos_transf_N"/>
    <property type="match status" value="1"/>
</dbReference>
<name>A0A562SD57_9BACT</name>
<evidence type="ECO:0000256" key="8">
    <source>
        <dbReference type="RuleBase" id="RU365103"/>
    </source>
</evidence>
<dbReference type="Gene3D" id="3.40.50.2000">
    <property type="entry name" value="Glycogen Phosphorylase B"/>
    <property type="match status" value="1"/>
</dbReference>
<evidence type="ECO:0000313" key="10">
    <source>
        <dbReference type="EMBL" id="TWI79103.1"/>
    </source>
</evidence>
<dbReference type="EC" id="2.4.99.12" evidence="2 8"/>
<dbReference type="EMBL" id="VLLE01000006">
    <property type="protein sequence ID" value="TWI79103.1"/>
    <property type="molecule type" value="Genomic_DNA"/>
</dbReference>
<dbReference type="InterPro" id="IPR038107">
    <property type="entry name" value="Glycos_transf_N_sf"/>
</dbReference>
<evidence type="ECO:0000256" key="4">
    <source>
        <dbReference type="ARBA" id="ARBA00022679"/>
    </source>
</evidence>
<comment type="similarity">
    <text evidence="8">Belongs to the glycosyltransferase group 1 family.</text>
</comment>
<dbReference type="RefSeq" id="WP_242009580.1">
    <property type="nucleotide sequence ID" value="NZ_VLLE01000006.1"/>
</dbReference>
<dbReference type="AlphaFoldDB" id="A0A562SD57"/>
<protein>
    <recommendedName>
        <fullName evidence="3 8">3-deoxy-D-manno-octulosonic acid transferase</fullName>
        <shortName evidence="8">Kdo transferase</shortName>
        <ecNumber evidence="2 8">2.4.99.12</ecNumber>
    </recommendedName>
    <alternativeName>
        <fullName evidence="5 8">Lipid IV(A) 3-deoxy-D-manno-octulosonic acid transferase</fullName>
    </alternativeName>
</protein>
<dbReference type="InterPro" id="IPR039901">
    <property type="entry name" value="Kdotransferase"/>
</dbReference>
<accession>A0A562SD57</accession>
<feature type="active site" description="Proton acceptor" evidence="7">
    <location>
        <position position="64"/>
    </location>
</feature>
<keyword evidence="8" id="KW-0472">Membrane</keyword>
<comment type="catalytic activity">
    <reaction evidence="6 8">
        <text>lipid IVA (E. coli) + CMP-3-deoxy-beta-D-manno-octulosonate = alpha-Kdo-(2-&gt;6)-lipid IVA (E. coli) + CMP + H(+)</text>
        <dbReference type="Rhea" id="RHEA:28066"/>
        <dbReference type="ChEBI" id="CHEBI:15378"/>
        <dbReference type="ChEBI" id="CHEBI:58603"/>
        <dbReference type="ChEBI" id="CHEBI:60364"/>
        <dbReference type="ChEBI" id="CHEBI:60377"/>
        <dbReference type="ChEBI" id="CHEBI:85987"/>
        <dbReference type="EC" id="2.4.99.12"/>
    </reaction>
</comment>
<dbReference type="Proteomes" id="UP000316167">
    <property type="component" value="Unassembled WGS sequence"/>
</dbReference>
<dbReference type="GO" id="GO:0043842">
    <property type="term" value="F:Kdo transferase activity"/>
    <property type="evidence" value="ECO:0007669"/>
    <property type="project" value="UniProtKB-EC"/>
</dbReference>
<dbReference type="GO" id="GO:0005886">
    <property type="term" value="C:plasma membrane"/>
    <property type="evidence" value="ECO:0007669"/>
    <property type="project" value="UniProtKB-SubCell"/>
</dbReference>
<keyword evidence="8" id="KW-0448">Lipopolysaccharide biosynthesis</keyword>
<evidence type="ECO:0000256" key="6">
    <source>
        <dbReference type="ARBA" id="ARBA00049183"/>
    </source>
</evidence>
<evidence type="ECO:0000256" key="5">
    <source>
        <dbReference type="ARBA" id="ARBA00031445"/>
    </source>
</evidence>